<dbReference type="InterPro" id="IPR000873">
    <property type="entry name" value="AMP-dep_synth/lig_dom"/>
</dbReference>
<dbReference type="GO" id="GO:0006631">
    <property type="term" value="P:fatty acid metabolic process"/>
    <property type="evidence" value="ECO:0007669"/>
    <property type="project" value="TreeGrafter"/>
</dbReference>
<comment type="similarity">
    <text evidence="1">Belongs to the ATP-dependent AMP-binding enzyme family.</text>
</comment>
<evidence type="ECO:0000259" key="2">
    <source>
        <dbReference type="Pfam" id="PF00501"/>
    </source>
</evidence>
<dbReference type="PANTHER" id="PTHR43201">
    <property type="entry name" value="ACYL-COA SYNTHETASE"/>
    <property type="match status" value="1"/>
</dbReference>
<protein>
    <submittedName>
        <fullName evidence="3">Acetyl-CoA synthetase-like protein</fullName>
    </submittedName>
</protein>
<dbReference type="SUPFAM" id="SSF56801">
    <property type="entry name" value="Acetyl-CoA synthetase-like"/>
    <property type="match status" value="1"/>
</dbReference>
<evidence type="ECO:0000313" key="4">
    <source>
        <dbReference type="Proteomes" id="UP001362999"/>
    </source>
</evidence>
<dbReference type="PANTHER" id="PTHR43201:SF8">
    <property type="entry name" value="ACYL-COA SYNTHETASE FAMILY MEMBER 3"/>
    <property type="match status" value="1"/>
</dbReference>
<dbReference type="Proteomes" id="UP001362999">
    <property type="component" value="Unassembled WGS sequence"/>
</dbReference>
<dbReference type="EMBL" id="JAWWNJ010000058">
    <property type="protein sequence ID" value="KAK7013961.1"/>
    <property type="molecule type" value="Genomic_DNA"/>
</dbReference>
<organism evidence="3 4">
    <name type="scientific">Favolaschia claudopus</name>
    <dbReference type="NCBI Taxonomy" id="2862362"/>
    <lineage>
        <taxon>Eukaryota</taxon>
        <taxon>Fungi</taxon>
        <taxon>Dikarya</taxon>
        <taxon>Basidiomycota</taxon>
        <taxon>Agaricomycotina</taxon>
        <taxon>Agaricomycetes</taxon>
        <taxon>Agaricomycetidae</taxon>
        <taxon>Agaricales</taxon>
        <taxon>Marasmiineae</taxon>
        <taxon>Mycenaceae</taxon>
        <taxon>Favolaschia</taxon>
    </lineage>
</organism>
<sequence>MASHFITPTLQALAKYPSRPLFKQYVPQNGSPSWVSISYETFLHDLERSAAYFVETLPALGLKQNDVVGLWITGVKYSDLAHIYGLARAGYVPEVLNAKITIPIIRDLFAKTGGRALIFEPTFASSVGNDFELPTLPIPELNSLSTPSSALPPLPDVAPTDRGLIFHTSGTTSGIPKPIPETHRWINSHAQVLWPRTWQCYTDGRPLILNNIGSFANIGSAVAIAYLSWSGHCMVQTSKSDFEVDEFLAMLKEGLNALFLYAPWFSKLLNIAKRDANVLAALQGLSQIIYTGAALNPEDEIWATEQGIPVTAMYATTETAIAMVTPFAEKGILPAMRLIEGLDYKFIPTRGLEASDLDRDSEHRVQGGQLFDLFLPAEADNCPHESVRNRPDGHITGDLFEEVKPGLYCFRGRNDDWIRTGKHFSFCDTKSIEDHVLTSCADLIRNCVVVGHYKPGVVLFVEPTKDINSPEDEAALKSAILERISAFNARLIIHERVNTLSQIVSVPSGSLPRTTEKGNIRRKAVEEDHSAILDEIYAGLEI</sequence>
<name>A0AAW0ANI8_9AGAR</name>
<evidence type="ECO:0000256" key="1">
    <source>
        <dbReference type="ARBA" id="ARBA00006432"/>
    </source>
</evidence>
<proteinExistence type="inferred from homology"/>
<feature type="domain" description="AMP-dependent synthetase/ligase" evidence="2">
    <location>
        <begin position="14"/>
        <end position="327"/>
    </location>
</feature>
<reference evidence="3 4" key="1">
    <citation type="journal article" date="2024" name="J Genomics">
        <title>Draft genome sequencing and assembly of Favolaschia claudopus CIRM-BRFM 2984 isolated from oak limbs.</title>
        <authorList>
            <person name="Navarro D."/>
            <person name="Drula E."/>
            <person name="Chaduli D."/>
            <person name="Cazenave R."/>
            <person name="Ahrendt S."/>
            <person name="Wang J."/>
            <person name="Lipzen A."/>
            <person name="Daum C."/>
            <person name="Barry K."/>
            <person name="Grigoriev I.V."/>
            <person name="Favel A."/>
            <person name="Rosso M.N."/>
            <person name="Martin F."/>
        </authorList>
    </citation>
    <scope>NUCLEOTIDE SEQUENCE [LARGE SCALE GENOMIC DNA]</scope>
    <source>
        <strain evidence="3 4">CIRM-BRFM 2984</strain>
    </source>
</reference>
<keyword evidence="4" id="KW-1185">Reference proteome</keyword>
<evidence type="ECO:0000313" key="3">
    <source>
        <dbReference type="EMBL" id="KAK7013961.1"/>
    </source>
</evidence>
<dbReference type="GO" id="GO:0031956">
    <property type="term" value="F:medium-chain fatty acid-CoA ligase activity"/>
    <property type="evidence" value="ECO:0007669"/>
    <property type="project" value="TreeGrafter"/>
</dbReference>
<gene>
    <name evidence="3" type="ORF">R3P38DRAFT_3206542</name>
</gene>
<dbReference type="Pfam" id="PF00501">
    <property type="entry name" value="AMP-binding"/>
    <property type="match status" value="1"/>
</dbReference>
<accession>A0AAW0ANI8</accession>
<comment type="caution">
    <text evidence="3">The sequence shown here is derived from an EMBL/GenBank/DDBJ whole genome shotgun (WGS) entry which is preliminary data.</text>
</comment>
<dbReference type="InterPro" id="IPR042099">
    <property type="entry name" value="ANL_N_sf"/>
</dbReference>
<dbReference type="Gene3D" id="3.40.50.12780">
    <property type="entry name" value="N-terminal domain of ligase-like"/>
    <property type="match status" value="1"/>
</dbReference>
<dbReference type="AlphaFoldDB" id="A0AAW0ANI8"/>
<dbReference type="Pfam" id="PF23562">
    <property type="entry name" value="AMP-binding_C_3"/>
    <property type="match status" value="1"/>
</dbReference>